<keyword evidence="6" id="KW-1185">Reference proteome</keyword>
<dbReference type="InterPro" id="IPR041698">
    <property type="entry name" value="Methyltransf_25"/>
</dbReference>
<evidence type="ECO:0000256" key="3">
    <source>
        <dbReference type="ARBA" id="ARBA00022691"/>
    </source>
</evidence>
<keyword evidence="2 5" id="KW-0808">Transferase</keyword>
<dbReference type="EMBL" id="JACHDB010000001">
    <property type="protein sequence ID" value="MBB5434129.1"/>
    <property type="molecule type" value="Genomic_DNA"/>
</dbReference>
<dbReference type="PANTHER" id="PTHR43464">
    <property type="entry name" value="METHYLTRANSFERASE"/>
    <property type="match status" value="1"/>
</dbReference>
<comment type="caution">
    <text evidence="5">The sequence shown here is derived from an EMBL/GenBank/DDBJ whole genome shotgun (WGS) entry which is preliminary data.</text>
</comment>
<dbReference type="SUPFAM" id="SSF53335">
    <property type="entry name" value="S-adenosyl-L-methionine-dependent methyltransferases"/>
    <property type="match status" value="1"/>
</dbReference>
<organism evidence="5 6">
    <name type="scientific">Nocardiopsis composta</name>
    <dbReference type="NCBI Taxonomy" id="157465"/>
    <lineage>
        <taxon>Bacteria</taxon>
        <taxon>Bacillati</taxon>
        <taxon>Actinomycetota</taxon>
        <taxon>Actinomycetes</taxon>
        <taxon>Streptosporangiales</taxon>
        <taxon>Nocardiopsidaceae</taxon>
        <taxon>Nocardiopsis</taxon>
    </lineage>
</organism>
<accession>A0A7W8QQ37</accession>
<dbReference type="Proteomes" id="UP000572635">
    <property type="component" value="Unassembled WGS sequence"/>
</dbReference>
<sequence>MATPETDLFSRIDALVGEAWTLAALAAAVSAEPPGADLAEEHGALLGAAGFAERTASGWRLREEYRAALRGRRGARALPRRIARMLRLAADAAEGAAEEPEDGDEVLLAEGRASGERVSGLLDLAARHDPGLAGLLRRPGAVLLDVGTGIGGVSAALVERLPASRAVGIDVDPRMLRLAELHLAERGVRDRVEPRLQDVAGLTEEGAYDLVWLPLSVLPPDAAAAALPRLAAALRPGGRLIAATALRSARQDAPDGGPDPVQDAVLRWRMARRGVTPWSPEEAAERLTAAGLHAAREIPTPDRSVAVVVAAA</sequence>
<reference evidence="5 6" key="1">
    <citation type="submission" date="2020-08" db="EMBL/GenBank/DDBJ databases">
        <title>Sequencing the genomes of 1000 actinobacteria strains.</title>
        <authorList>
            <person name="Klenk H.-P."/>
        </authorList>
    </citation>
    <scope>NUCLEOTIDE SEQUENCE [LARGE SCALE GENOMIC DNA]</scope>
    <source>
        <strain evidence="5 6">DSM 44551</strain>
    </source>
</reference>
<dbReference type="PANTHER" id="PTHR43464:SF19">
    <property type="entry name" value="UBIQUINONE BIOSYNTHESIS O-METHYLTRANSFERASE, MITOCHONDRIAL"/>
    <property type="match status" value="1"/>
</dbReference>
<dbReference type="AlphaFoldDB" id="A0A7W8QQ37"/>
<name>A0A7W8QQ37_9ACTN</name>
<keyword evidence="1 5" id="KW-0489">Methyltransferase</keyword>
<dbReference type="Gene3D" id="3.40.50.150">
    <property type="entry name" value="Vaccinia Virus protein VP39"/>
    <property type="match status" value="1"/>
</dbReference>
<gene>
    <name evidence="5" type="ORF">HDA36_004213</name>
</gene>
<feature type="domain" description="Methyltransferase" evidence="4">
    <location>
        <begin position="144"/>
        <end position="238"/>
    </location>
</feature>
<evidence type="ECO:0000256" key="2">
    <source>
        <dbReference type="ARBA" id="ARBA00022679"/>
    </source>
</evidence>
<dbReference type="RefSeq" id="WP_184394470.1">
    <property type="nucleotide sequence ID" value="NZ_BAAAJD010000052.1"/>
</dbReference>
<evidence type="ECO:0000313" key="6">
    <source>
        <dbReference type="Proteomes" id="UP000572635"/>
    </source>
</evidence>
<protein>
    <submittedName>
        <fullName evidence="5">SAM-dependent methyltransferase</fullName>
    </submittedName>
</protein>
<dbReference type="CDD" id="cd02440">
    <property type="entry name" value="AdoMet_MTases"/>
    <property type="match status" value="1"/>
</dbReference>
<evidence type="ECO:0000256" key="1">
    <source>
        <dbReference type="ARBA" id="ARBA00022603"/>
    </source>
</evidence>
<evidence type="ECO:0000313" key="5">
    <source>
        <dbReference type="EMBL" id="MBB5434129.1"/>
    </source>
</evidence>
<proteinExistence type="predicted"/>
<dbReference type="Pfam" id="PF13649">
    <property type="entry name" value="Methyltransf_25"/>
    <property type="match status" value="1"/>
</dbReference>
<dbReference type="GO" id="GO:0032259">
    <property type="term" value="P:methylation"/>
    <property type="evidence" value="ECO:0007669"/>
    <property type="project" value="UniProtKB-KW"/>
</dbReference>
<dbReference type="GO" id="GO:0008168">
    <property type="term" value="F:methyltransferase activity"/>
    <property type="evidence" value="ECO:0007669"/>
    <property type="project" value="UniProtKB-KW"/>
</dbReference>
<keyword evidence="3" id="KW-0949">S-adenosyl-L-methionine</keyword>
<evidence type="ECO:0000259" key="4">
    <source>
        <dbReference type="Pfam" id="PF13649"/>
    </source>
</evidence>
<dbReference type="InterPro" id="IPR029063">
    <property type="entry name" value="SAM-dependent_MTases_sf"/>
</dbReference>